<evidence type="ECO:0000256" key="1">
    <source>
        <dbReference type="SAM" id="MobiDB-lite"/>
    </source>
</evidence>
<feature type="region of interest" description="Disordered" evidence="1">
    <location>
        <begin position="1"/>
        <end position="69"/>
    </location>
</feature>
<feature type="compositionally biased region" description="Low complexity" evidence="1">
    <location>
        <begin position="36"/>
        <end position="54"/>
    </location>
</feature>
<proteinExistence type="predicted"/>
<organism evidence="2 3">
    <name type="scientific">Setaria viridis</name>
    <name type="common">Green bristlegrass</name>
    <name type="synonym">Setaria italica subsp. viridis</name>
    <dbReference type="NCBI Taxonomy" id="4556"/>
    <lineage>
        <taxon>Eukaryota</taxon>
        <taxon>Viridiplantae</taxon>
        <taxon>Streptophyta</taxon>
        <taxon>Embryophyta</taxon>
        <taxon>Tracheophyta</taxon>
        <taxon>Spermatophyta</taxon>
        <taxon>Magnoliopsida</taxon>
        <taxon>Liliopsida</taxon>
        <taxon>Poales</taxon>
        <taxon>Poaceae</taxon>
        <taxon>PACMAD clade</taxon>
        <taxon>Panicoideae</taxon>
        <taxon>Panicodae</taxon>
        <taxon>Paniceae</taxon>
        <taxon>Cenchrinae</taxon>
        <taxon>Setaria</taxon>
    </lineage>
</organism>
<dbReference type="Gramene" id="TKW30090">
    <property type="protein sequence ID" value="TKW30090"/>
    <property type="gene ID" value="SEVIR_2G011450v2"/>
</dbReference>
<gene>
    <name evidence="2" type="ORF">SEVIR_2G011450v2</name>
</gene>
<name>A0A4U6VK95_SETVI</name>
<evidence type="ECO:0000313" key="3">
    <source>
        <dbReference type="Proteomes" id="UP000298652"/>
    </source>
</evidence>
<dbReference type="EMBL" id="CM016553">
    <property type="protein sequence ID" value="TKW30090.1"/>
    <property type="molecule type" value="Genomic_DNA"/>
</dbReference>
<sequence length="101" mass="10583">MAPGEVARPPATSSSPDDKHPVSPPSDSRPFCCLQPSARAARGPSFSAAAAPAGLRRRGSPTPPFGEAAPPWTVGGQLCSPSHRNNRLRPAHLCLQLIRLI</sequence>
<dbReference type="AlphaFoldDB" id="A0A4U6VK95"/>
<protein>
    <submittedName>
        <fullName evidence="2">Uncharacterized protein</fullName>
    </submittedName>
</protein>
<evidence type="ECO:0000313" key="2">
    <source>
        <dbReference type="EMBL" id="TKW30090.1"/>
    </source>
</evidence>
<accession>A0A4U6VK95</accession>
<reference evidence="2" key="1">
    <citation type="submission" date="2019-03" db="EMBL/GenBank/DDBJ databases">
        <title>WGS assembly of Setaria viridis.</title>
        <authorList>
            <person name="Huang P."/>
            <person name="Jenkins J."/>
            <person name="Grimwood J."/>
            <person name="Barry K."/>
            <person name="Healey A."/>
            <person name="Mamidi S."/>
            <person name="Sreedasyam A."/>
            <person name="Shu S."/>
            <person name="Feldman M."/>
            <person name="Wu J."/>
            <person name="Yu Y."/>
            <person name="Chen C."/>
            <person name="Johnson J."/>
            <person name="Rokhsar D."/>
            <person name="Baxter I."/>
            <person name="Schmutz J."/>
            <person name="Brutnell T."/>
            <person name="Kellogg E."/>
        </authorList>
    </citation>
    <scope>NUCLEOTIDE SEQUENCE [LARGE SCALE GENOMIC DNA]</scope>
</reference>
<dbReference type="Proteomes" id="UP000298652">
    <property type="component" value="Chromosome 2"/>
</dbReference>
<keyword evidence="3" id="KW-1185">Reference proteome</keyword>